<evidence type="ECO:0000256" key="1">
    <source>
        <dbReference type="SAM" id="MobiDB-lite"/>
    </source>
</evidence>
<proteinExistence type="predicted"/>
<dbReference type="AlphaFoldDB" id="A0A7J6VM08"/>
<dbReference type="Proteomes" id="UP000554482">
    <property type="component" value="Unassembled WGS sequence"/>
</dbReference>
<comment type="caution">
    <text evidence="2">The sequence shown here is derived from an EMBL/GenBank/DDBJ whole genome shotgun (WGS) entry which is preliminary data.</text>
</comment>
<evidence type="ECO:0000313" key="2">
    <source>
        <dbReference type="EMBL" id="KAF5186134.1"/>
    </source>
</evidence>
<organism evidence="2 3">
    <name type="scientific">Thalictrum thalictroides</name>
    <name type="common">Rue-anemone</name>
    <name type="synonym">Anemone thalictroides</name>
    <dbReference type="NCBI Taxonomy" id="46969"/>
    <lineage>
        <taxon>Eukaryota</taxon>
        <taxon>Viridiplantae</taxon>
        <taxon>Streptophyta</taxon>
        <taxon>Embryophyta</taxon>
        <taxon>Tracheophyta</taxon>
        <taxon>Spermatophyta</taxon>
        <taxon>Magnoliopsida</taxon>
        <taxon>Ranunculales</taxon>
        <taxon>Ranunculaceae</taxon>
        <taxon>Thalictroideae</taxon>
        <taxon>Thalictrum</taxon>
    </lineage>
</organism>
<evidence type="ECO:0000313" key="3">
    <source>
        <dbReference type="Proteomes" id="UP000554482"/>
    </source>
</evidence>
<protein>
    <submittedName>
        <fullName evidence="2">Uncharacterized protein</fullName>
    </submittedName>
</protein>
<keyword evidence="3" id="KW-1185">Reference proteome</keyword>
<feature type="region of interest" description="Disordered" evidence="1">
    <location>
        <begin position="1"/>
        <end position="34"/>
    </location>
</feature>
<sequence length="60" mass="6858">MEDDGGEVERDEDSQVITIKSKSKEKTEEESRNGILFGLNQGRFDWKTAKQTLSEIDNQP</sequence>
<reference evidence="2 3" key="1">
    <citation type="submission" date="2020-06" db="EMBL/GenBank/DDBJ databases">
        <title>Transcriptomic and genomic resources for Thalictrum thalictroides and T. hernandezii: Facilitating candidate gene discovery in an emerging model plant lineage.</title>
        <authorList>
            <person name="Arias T."/>
            <person name="Riano-Pachon D.M."/>
            <person name="Di Stilio V.S."/>
        </authorList>
    </citation>
    <scope>NUCLEOTIDE SEQUENCE [LARGE SCALE GENOMIC DNA]</scope>
    <source>
        <strain evidence="3">cv. WT478/WT964</strain>
        <tissue evidence="2">Leaves</tissue>
    </source>
</reference>
<accession>A0A7J6VM08</accession>
<dbReference type="EMBL" id="JABWDY010029800">
    <property type="protein sequence ID" value="KAF5186134.1"/>
    <property type="molecule type" value="Genomic_DNA"/>
</dbReference>
<gene>
    <name evidence="2" type="ORF">FRX31_024279</name>
</gene>
<name>A0A7J6VM08_THATH</name>
<feature type="compositionally biased region" description="Basic and acidic residues" evidence="1">
    <location>
        <begin position="22"/>
        <end position="32"/>
    </location>
</feature>
<feature type="compositionally biased region" description="Acidic residues" evidence="1">
    <location>
        <begin position="1"/>
        <end position="14"/>
    </location>
</feature>